<keyword evidence="1" id="KW-0808">Transferase</keyword>
<evidence type="ECO:0000313" key="6">
    <source>
        <dbReference type="EMBL" id="GAA4303783.1"/>
    </source>
</evidence>
<dbReference type="SUPFAM" id="SSF52540">
    <property type="entry name" value="P-loop containing nucleoside triphosphate hydrolases"/>
    <property type="match status" value="1"/>
</dbReference>
<keyword evidence="4" id="KW-0239">DNA-directed DNA polymerase</keyword>
<dbReference type="RefSeq" id="WP_344975581.1">
    <property type="nucleotide sequence ID" value="NZ_BAABFN010000001.1"/>
</dbReference>
<dbReference type="InterPro" id="IPR005790">
    <property type="entry name" value="DNA_polIII_delta"/>
</dbReference>
<feature type="domain" description="DNA polymerase III delta N-terminal" evidence="5">
    <location>
        <begin position="19"/>
        <end position="133"/>
    </location>
</feature>
<dbReference type="CDD" id="cd18138">
    <property type="entry name" value="HLD_clamp_pol_III_delta"/>
    <property type="match status" value="1"/>
</dbReference>
<gene>
    <name evidence="6" type="primary">holA</name>
    <name evidence="6" type="ORF">GCM10023143_07550</name>
</gene>
<protein>
    <submittedName>
        <fullName evidence="6">DNA polymerase III subunit delta</fullName>
    </submittedName>
</protein>
<dbReference type="Proteomes" id="UP001501207">
    <property type="component" value="Unassembled WGS sequence"/>
</dbReference>
<dbReference type="Gene3D" id="1.10.8.60">
    <property type="match status" value="1"/>
</dbReference>
<name>A0ABP8FHY1_9BACT</name>
<evidence type="ECO:0000256" key="3">
    <source>
        <dbReference type="ARBA" id="ARBA00022705"/>
    </source>
</evidence>
<comment type="caution">
    <text evidence="6">The sequence shown here is derived from an EMBL/GenBank/DDBJ whole genome shotgun (WGS) entry which is preliminary data.</text>
</comment>
<keyword evidence="7" id="KW-1185">Reference proteome</keyword>
<evidence type="ECO:0000313" key="7">
    <source>
        <dbReference type="Proteomes" id="UP001501207"/>
    </source>
</evidence>
<organism evidence="6 7">
    <name type="scientific">Compostibacter hankyongensis</name>
    <dbReference type="NCBI Taxonomy" id="1007089"/>
    <lineage>
        <taxon>Bacteria</taxon>
        <taxon>Pseudomonadati</taxon>
        <taxon>Bacteroidota</taxon>
        <taxon>Chitinophagia</taxon>
        <taxon>Chitinophagales</taxon>
        <taxon>Chitinophagaceae</taxon>
        <taxon>Compostibacter</taxon>
    </lineage>
</organism>
<evidence type="ECO:0000259" key="5">
    <source>
        <dbReference type="Pfam" id="PF06144"/>
    </source>
</evidence>
<dbReference type="InterPro" id="IPR010372">
    <property type="entry name" value="DNA_pol3_delta_N"/>
</dbReference>
<accession>A0ABP8FHY1</accession>
<keyword evidence="2" id="KW-0548">Nucleotidyltransferase</keyword>
<dbReference type="InterPro" id="IPR027417">
    <property type="entry name" value="P-loop_NTPase"/>
</dbReference>
<evidence type="ECO:0000256" key="4">
    <source>
        <dbReference type="ARBA" id="ARBA00022932"/>
    </source>
</evidence>
<dbReference type="Gene3D" id="3.40.50.300">
    <property type="entry name" value="P-loop containing nucleotide triphosphate hydrolases"/>
    <property type="match status" value="1"/>
</dbReference>
<dbReference type="NCBIfam" id="TIGR01128">
    <property type="entry name" value="holA"/>
    <property type="match status" value="1"/>
</dbReference>
<dbReference type="Pfam" id="PF06144">
    <property type="entry name" value="DNA_pol3_delta"/>
    <property type="match status" value="1"/>
</dbReference>
<dbReference type="Gene3D" id="1.20.272.10">
    <property type="match status" value="1"/>
</dbReference>
<proteinExistence type="predicted"/>
<dbReference type="EMBL" id="BAABFN010000001">
    <property type="protein sequence ID" value="GAA4303783.1"/>
    <property type="molecule type" value="Genomic_DNA"/>
</dbReference>
<reference evidence="7" key="1">
    <citation type="journal article" date="2019" name="Int. J. Syst. Evol. Microbiol.">
        <title>The Global Catalogue of Microorganisms (GCM) 10K type strain sequencing project: providing services to taxonomists for standard genome sequencing and annotation.</title>
        <authorList>
            <consortium name="The Broad Institute Genomics Platform"/>
            <consortium name="The Broad Institute Genome Sequencing Center for Infectious Disease"/>
            <person name="Wu L."/>
            <person name="Ma J."/>
        </authorList>
    </citation>
    <scope>NUCLEOTIDE SEQUENCE [LARGE SCALE GENOMIC DNA]</scope>
    <source>
        <strain evidence="7">JCM 17664</strain>
    </source>
</reference>
<evidence type="ECO:0000256" key="1">
    <source>
        <dbReference type="ARBA" id="ARBA00022679"/>
    </source>
</evidence>
<sequence>MSYEVIIRELEARKFKPVYLLEGEEDFFIDQVARYLEHEVLSDAEKEFNLTVFYGKDAAWSDVVNACRRYPMFAERQVVMIKEAQAMRDIGKLEVYLEKPLNSTLLVLVHKQGKLDGRTRVAGLIKKKGTVLTTKKLYDNQLPAWIQGYVKQRGMQLTDKAVLLLADHIGNDLSRMANELDKLLINVRGKDRLDENDIEQYVGISKEYNSFELQSAIARRDLPGAIKIIAYFDANPKAASILMIIPLLHSFFSKLYLLLTQTAGSQVSLSSLGVPPRFQAEYTRSAQAYGREGVERAILLLHTYNLRKIGIDDAGYSDAELLKELVFRIVMI</sequence>
<keyword evidence="3" id="KW-0235">DNA replication</keyword>
<dbReference type="PANTHER" id="PTHR34388:SF1">
    <property type="entry name" value="DNA POLYMERASE III SUBUNIT DELTA"/>
    <property type="match status" value="1"/>
</dbReference>
<dbReference type="PANTHER" id="PTHR34388">
    <property type="entry name" value="DNA POLYMERASE III SUBUNIT DELTA"/>
    <property type="match status" value="1"/>
</dbReference>
<evidence type="ECO:0000256" key="2">
    <source>
        <dbReference type="ARBA" id="ARBA00022695"/>
    </source>
</evidence>